<dbReference type="RefSeq" id="WP_043066611.1">
    <property type="nucleotide sequence ID" value="NZ_BJOA01000246.1"/>
</dbReference>
<dbReference type="AlphaFoldDB" id="A0A0D1Y6H6"/>
<evidence type="ECO:0000256" key="1">
    <source>
        <dbReference type="ARBA" id="ARBA00022598"/>
    </source>
</evidence>
<protein>
    <submittedName>
        <fullName evidence="6">ATP-binding protein</fullName>
    </submittedName>
    <submittedName>
        <fullName evidence="7">ATP-grasp domain-containing protein</fullName>
    </submittedName>
</protein>
<evidence type="ECO:0000259" key="5">
    <source>
        <dbReference type="PROSITE" id="PS50975"/>
    </source>
</evidence>
<organism evidence="6 8">
    <name type="scientific">Aneurinibacillus migulanus</name>
    <name type="common">Bacillus migulanus</name>
    <dbReference type="NCBI Taxonomy" id="47500"/>
    <lineage>
        <taxon>Bacteria</taxon>
        <taxon>Bacillati</taxon>
        <taxon>Bacillota</taxon>
        <taxon>Bacilli</taxon>
        <taxon>Bacillales</taxon>
        <taxon>Paenibacillaceae</taxon>
        <taxon>Aneurinibacillus group</taxon>
        <taxon>Aneurinibacillus</taxon>
    </lineage>
</organism>
<accession>A0A0D1Y6H6</accession>
<dbReference type="GeneID" id="42306541"/>
<dbReference type="InterPro" id="IPR011761">
    <property type="entry name" value="ATP-grasp"/>
</dbReference>
<evidence type="ECO:0000313" key="6">
    <source>
        <dbReference type="EMBL" id="KON96634.1"/>
    </source>
</evidence>
<keyword evidence="2 4" id="KW-0547">Nucleotide-binding</keyword>
<keyword evidence="8" id="KW-1185">Reference proteome</keyword>
<dbReference type="GO" id="GO:0005524">
    <property type="term" value="F:ATP binding"/>
    <property type="evidence" value="ECO:0007669"/>
    <property type="project" value="UniProtKB-UniRule"/>
</dbReference>
<dbReference type="InterPro" id="IPR052032">
    <property type="entry name" value="ATP-dep_AA_Ligase"/>
</dbReference>
<dbReference type="PROSITE" id="PS50975">
    <property type="entry name" value="ATP_GRASP"/>
    <property type="match status" value="1"/>
</dbReference>
<dbReference type="Gene3D" id="3.40.50.20">
    <property type="match status" value="1"/>
</dbReference>
<dbReference type="Proteomes" id="UP000037269">
    <property type="component" value="Unassembled WGS sequence"/>
</dbReference>
<reference evidence="7 9" key="2">
    <citation type="submission" date="2016-10" db="EMBL/GenBank/DDBJ databases">
        <authorList>
            <person name="de Groot N.N."/>
        </authorList>
    </citation>
    <scope>NUCLEOTIDE SEQUENCE [LARGE SCALE GENOMIC DNA]</scope>
    <source>
        <strain evidence="7 9">DSM 2895</strain>
    </source>
</reference>
<dbReference type="Gene3D" id="3.30.470.20">
    <property type="entry name" value="ATP-grasp fold, B domain"/>
    <property type="match status" value="1"/>
</dbReference>
<name>A0A0D1Y6H6_ANEMI</name>
<evidence type="ECO:0000256" key="4">
    <source>
        <dbReference type="PROSITE-ProRule" id="PRU00409"/>
    </source>
</evidence>
<proteinExistence type="predicted"/>
<dbReference type="InterPro" id="IPR003806">
    <property type="entry name" value="ATP-grasp_PylC-type"/>
</dbReference>
<dbReference type="SUPFAM" id="SSF56059">
    <property type="entry name" value="Glutathione synthetase ATP-binding domain-like"/>
    <property type="match status" value="1"/>
</dbReference>
<dbReference type="EMBL" id="FNED01000019">
    <property type="protein sequence ID" value="SDJ51428.1"/>
    <property type="molecule type" value="Genomic_DNA"/>
</dbReference>
<dbReference type="GO" id="GO:0016874">
    <property type="term" value="F:ligase activity"/>
    <property type="evidence" value="ECO:0007669"/>
    <property type="project" value="UniProtKB-KW"/>
</dbReference>
<dbReference type="PANTHER" id="PTHR43585">
    <property type="entry name" value="FUMIPYRROLE BIOSYNTHESIS PROTEIN C"/>
    <property type="match status" value="1"/>
</dbReference>
<evidence type="ECO:0000256" key="3">
    <source>
        <dbReference type="ARBA" id="ARBA00022840"/>
    </source>
</evidence>
<sequence>MYKVSKGTDIENTPHILFIGGWTKPIQDALDSGYTVSYIGSYTKHIYFDGTILEKCFYKKEIDTTNIPLSVYYAEELYKEKRFDVVVSFNEAALDTACIIAKIFNVKGPSYNANMITRNKDMMREILAGKDFSIDSTVCNNIKDIDEFLNKKDSIIIKPPIGAGGKGVSKLDTGDDVEVFIKDNGIQLPVLVEEYVEGDVVYTVETVSYNKKHSILAISAEIFKEDTFIINYTIMPAPIDESQKKLIIEKVILFLDDMQMEDGITHTEVKIDKQNKPIIIESQVRIGGGNIWKMLELTTGISQFGYYYDALATETIDEFRCVPSKCQAMSLSLIPKPGYLKEIKYKGLTNISEVVLIDLLVKEGDTIPTIADSTQRKGSILFTANDIEHMYEVADKICDNITFVYQDLSEWKPSFKKIFNCSCPKNLHKFTIE</sequence>
<dbReference type="PATRIC" id="fig|47500.8.peg.701"/>
<dbReference type="GO" id="GO:0046872">
    <property type="term" value="F:metal ion binding"/>
    <property type="evidence" value="ECO:0007669"/>
    <property type="project" value="InterPro"/>
</dbReference>
<dbReference type="EMBL" id="LGUG01000004">
    <property type="protein sequence ID" value="KON96634.1"/>
    <property type="molecule type" value="Genomic_DNA"/>
</dbReference>
<evidence type="ECO:0000256" key="2">
    <source>
        <dbReference type="ARBA" id="ARBA00022741"/>
    </source>
</evidence>
<feature type="domain" description="ATP-grasp" evidence="5">
    <location>
        <begin position="126"/>
        <end position="312"/>
    </location>
</feature>
<gene>
    <name evidence="6" type="ORF">AF333_15285</name>
    <name evidence="7" type="ORF">SAMN04487909_11989</name>
</gene>
<evidence type="ECO:0000313" key="8">
    <source>
        <dbReference type="Proteomes" id="UP000037269"/>
    </source>
</evidence>
<evidence type="ECO:0000313" key="9">
    <source>
        <dbReference type="Proteomes" id="UP000182836"/>
    </source>
</evidence>
<dbReference type="STRING" id="47500.AF333_15285"/>
<keyword evidence="1" id="KW-0436">Ligase</keyword>
<dbReference type="InterPro" id="IPR013815">
    <property type="entry name" value="ATP_grasp_subdomain_1"/>
</dbReference>
<keyword evidence="3 4" id="KW-0067">ATP-binding</keyword>
<reference evidence="6 8" key="1">
    <citation type="submission" date="2015-07" db="EMBL/GenBank/DDBJ databases">
        <title>Fjat-14205 dsm 2895.</title>
        <authorList>
            <person name="Liu B."/>
            <person name="Wang J."/>
            <person name="Zhu Y."/>
            <person name="Liu G."/>
            <person name="Chen Q."/>
            <person name="Chen Z."/>
            <person name="Lan J."/>
            <person name="Che J."/>
            <person name="Ge C."/>
            <person name="Shi H."/>
            <person name="Pan Z."/>
            <person name="Liu X."/>
        </authorList>
    </citation>
    <scope>NUCLEOTIDE SEQUENCE [LARGE SCALE GENOMIC DNA]</scope>
    <source>
        <strain evidence="6 8">DSM 2895</strain>
    </source>
</reference>
<evidence type="ECO:0000313" key="7">
    <source>
        <dbReference type="EMBL" id="SDJ51428.1"/>
    </source>
</evidence>
<dbReference type="PANTHER" id="PTHR43585:SF2">
    <property type="entry name" value="ATP-GRASP ENZYME FSQD"/>
    <property type="match status" value="1"/>
</dbReference>
<dbReference type="Pfam" id="PF02655">
    <property type="entry name" value="ATP-grasp_3"/>
    <property type="match status" value="1"/>
</dbReference>
<dbReference type="OrthoDB" id="9803907at2"/>
<dbReference type="Gene3D" id="3.30.1490.20">
    <property type="entry name" value="ATP-grasp fold, A domain"/>
    <property type="match status" value="1"/>
</dbReference>
<dbReference type="Proteomes" id="UP000182836">
    <property type="component" value="Unassembled WGS sequence"/>
</dbReference>